<organism evidence="2 3">
    <name type="scientific">Acetonema longum DSM 6540</name>
    <dbReference type="NCBI Taxonomy" id="1009370"/>
    <lineage>
        <taxon>Bacteria</taxon>
        <taxon>Bacillati</taxon>
        <taxon>Bacillota</taxon>
        <taxon>Negativicutes</taxon>
        <taxon>Acetonemataceae</taxon>
        <taxon>Acetonema</taxon>
    </lineage>
</organism>
<dbReference type="Pfam" id="PF03483">
    <property type="entry name" value="B3_4"/>
    <property type="match status" value="1"/>
</dbReference>
<dbReference type="InterPro" id="IPR020825">
    <property type="entry name" value="Phe-tRNA_synthase-like_B3/B4"/>
</dbReference>
<comment type="caution">
    <text evidence="2">The sequence shown here is derived from an EMBL/GenBank/DDBJ whole genome shotgun (WGS) entry which is preliminary data.</text>
</comment>
<name>F7NH43_9FIRM</name>
<gene>
    <name evidence="2" type="ORF">ALO_06933</name>
</gene>
<evidence type="ECO:0000259" key="1">
    <source>
        <dbReference type="SMART" id="SM00873"/>
    </source>
</evidence>
<keyword evidence="3" id="KW-1185">Reference proteome</keyword>
<feature type="domain" description="B3/B4 tRNA-binding" evidence="1">
    <location>
        <begin position="61"/>
        <end position="209"/>
    </location>
</feature>
<dbReference type="PANTHER" id="PTHR39209">
    <property type="match status" value="1"/>
</dbReference>
<dbReference type="SMART" id="SM00873">
    <property type="entry name" value="B3_4"/>
    <property type="match status" value="1"/>
</dbReference>
<proteinExistence type="predicted"/>
<reference evidence="2 3" key="1">
    <citation type="journal article" date="2011" name="EMBO J.">
        <title>Structural diversity of bacterial flagellar motors.</title>
        <authorList>
            <person name="Chen S."/>
            <person name="Beeby M."/>
            <person name="Murphy G.E."/>
            <person name="Leadbetter J.R."/>
            <person name="Hendrixson D.R."/>
            <person name="Briegel A."/>
            <person name="Li Z."/>
            <person name="Shi J."/>
            <person name="Tocheva E.I."/>
            <person name="Muller A."/>
            <person name="Dobro M.J."/>
            <person name="Jensen G.J."/>
        </authorList>
    </citation>
    <scope>NUCLEOTIDE SEQUENCE [LARGE SCALE GENOMIC DNA]</scope>
    <source>
        <strain evidence="2 3">DSM 6540</strain>
    </source>
</reference>
<dbReference type="GO" id="GO:0003723">
    <property type="term" value="F:RNA binding"/>
    <property type="evidence" value="ECO:0007669"/>
    <property type="project" value="InterPro"/>
</dbReference>
<dbReference type="AlphaFoldDB" id="F7NH43"/>
<sequence>MNFFISDELQQLYPDVALGIMHYQAIVQKSTPALLELVDKTISELQAKYTMDDIARIPQIAATRNAYKALGKSPQEYRNAAEAMLRRVVKGNGLYHINNIVETNNLVSISSGYSIGSYDVSCLSGNITLHRAPDGAIYEGIGKGSINIEYLPTLYDDIGAFGNPSSDSRRAMIQAGDREIVSVLYAFDDGNGLEEWMTHFKNLLQTYCDVQSAKGSIFRGSDKIILFEK</sequence>
<dbReference type="Proteomes" id="UP000003240">
    <property type="component" value="Unassembled WGS sequence"/>
</dbReference>
<dbReference type="OrthoDB" id="9789812at2"/>
<dbReference type="PANTHER" id="PTHR39209:SF2">
    <property type="entry name" value="CYTOPLASMIC PROTEIN"/>
    <property type="match status" value="1"/>
</dbReference>
<dbReference type="SUPFAM" id="SSF56037">
    <property type="entry name" value="PheT/TilS domain"/>
    <property type="match status" value="1"/>
</dbReference>
<protein>
    <submittedName>
        <fullName evidence="2">B3/4 domain protein</fullName>
    </submittedName>
</protein>
<dbReference type="EMBL" id="AFGF01000051">
    <property type="protein sequence ID" value="EGO64645.1"/>
    <property type="molecule type" value="Genomic_DNA"/>
</dbReference>
<dbReference type="InterPro" id="IPR005146">
    <property type="entry name" value="B3/B4_tRNA-bd"/>
</dbReference>
<dbReference type="STRING" id="1009370.ALO_06933"/>
<dbReference type="Gene3D" id="3.50.40.10">
    <property type="entry name" value="Phenylalanyl-trna Synthetase, Chain B, domain 3"/>
    <property type="match status" value="1"/>
</dbReference>
<dbReference type="eggNOG" id="COG3382">
    <property type="taxonomic scope" value="Bacteria"/>
</dbReference>
<evidence type="ECO:0000313" key="3">
    <source>
        <dbReference type="Proteomes" id="UP000003240"/>
    </source>
</evidence>
<dbReference type="RefSeq" id="WP_004094032.1">
    <property type="nucleotide sequence ID" value="NZ_AFGF01000051.1"/>
</dbReference>
<accession>F7NH43</accession>
<dbReference type="GO" id="GO:0004826">
    <property type="term" value="F:phenylalanine-tRNA ligase activity"/>
    <property type="evidence" value="ECO:0007669"/>
    <property type="project" value="InterPro"/>
</dbReference>
<evidence type="ECO:0000313" key="2">
    <source>
        <dbReference type="EMBL" id="EGO64645.1"/>
    </source>
</evidence>